<keyword evidence="7" id="KW-1185">Reference proteome</keyword>
<evidence type="ECO:0000256" key="3">
    <source>
        <dbReference type="ARBA" id="ARBA00022989"/>
    </source>
</evidence>
<protein>
    <submittedName>
        <fullName evidence="6">Phage holin family protein</fullName>
    </submittedName>
</protein>
<name>A0ABS8FQW0_9FIRM</name>
<dbReference type="InterPro" id="IPR006480">
    <property type="entry name" value="Phage_holin_4_1"/>
</dbReference>
<organism evidence="6 7">
    <name type="scientific">Coprococcus hominis</name>
    <name type="common">ex Arizal et al. 2022</name>
    <dbReference type="NCBI Taxonomy" id="2881262"/>
    <lineage>
        <taxon>Bacteria</taxon>
        <taxon>Bacillati</taxon>
        <taxon>Bacillota</taxon>
        <taxon>Clostridia</taxon>
        <taxon>Lachnospirales</taxon>
        <taxon>Lachnospiraceae</taxon>
        <taxon>Coprococcus</taxon>
    </lineage>
</organism>
<dbReference type="NCBIfam" id="TIGR01593">
    <property type="entry name" value="holin_tox_secr"/>
    <property type="match status" value="1"/>
</dbReference>
<dbReference type="RefSeq" id="WP_227573462.1">
    <property type="nucleotide sequence ID" value="NZ_JAJEQT010000008.1"/>
</dbReference>
<dbReference type="EMBL" id="JAJEQT010000008">
    <property type="protein sequence ID" value="MCC2219572.1"/>
    <property type="molecule type" value="Genomic_DNA"/>
</dbReference>
<comment type="subcellular location">
    <subcellularLocation>
        <location evidence="1">Membrane</location>
        <topology evidence="1">Multi-pass membrane protein</topology>
    </subcellularLocation>
</comment>
<feature type="transmembrane region" description="Helical" evidence="5">
    <location>
        <begin position="29"/>
        <end position="48"/>
    </location>
</feature>
<reference evidence="6 7" key="1">
    <citation type="submission" date="2021-10" db="EMBL/GenBank/DDBJ databases">
        <title>Anaerobic single-cell dispensing facilitates the cultivation of human gut bacteria.</title>
        <authorList>
            <person name="Afrizal A."/>
        </authorList>
    </citation>
    <scope>NUCLEOTIDE SEQUENCE [LARGE SCALE GENOMIC DNA]</scope>
    <source>
        <strain evidence="6 7">CLA-AA-H212</strain>
    </source>
</reference>
<evidence type="ECO:0000256" key="4">
    <source>
        <dbReference type="ARBA" id="ARBA00023136"/>
    </source>
</evidence>
<evidence type="ECO:0000313" key="7">
    <source>
        <dbReference type="Proteomes" id="UP001198495"/>
    </source>
</evidence>
<dbReference type="Pfam" id="PF05105">
    <property type="entry name" value="Phage_holin_4_1"/>
    <property type="match status" value="1"/>
</dbReference>
<proteinExistence type="predicted"/>
<evidence type="ECO:0000256" key="1">
    <source>
        <dbReference type="ARBA" id="ARBA00004141"/>
    </source>
</evidence>
<sequence length="142" mass="15154">MKQAIYTVVGMIGSAIASVFGGWDASIKTLIIFMAIDYVSGLIVAGVFKNSSKTASGGLESKTGWKGLCRKCMTLALVLVAYCLDWVIGTNYIRDAVVIAFIANETISIVENTGLMGVKLPAVITKAIDILQKKSEDKSNDI</sequence>
<dbReference type="Proteomes" id="UP001198495">
    <property type="component" value="Unassembled WGS sequence"/>
</dbReference>
<gene>
    <name evidence="6" type="ORF">LKD28_11100</name>
</gene>
<feature type="transmembrane region" description="Helical" evidence="5">
    <location>
        <begin position="5"/>
        <end position="23"/>
    </location>
</feature>
<accession>A0ABS8FQW0</accession>
<comment type="caution">
    <text evidence="6">The sequence shown here is derived from an EMBL/GenBank/DDBJ whole genome shotgun (WGS) entry which is preliminary data.</text>
</comment>
<keyword evidence="4 5" id="KW-0472">Membrane</keyword>
<evidence type="ECO:0000313" key="6">
    <source>
        <dbReference type="EMBL" id="MCC2219572.1"/>
    </source>
</evidence>
<evidence type="ECO:0000256" key="2">
    <source>
        <dbReference type="ARBA" id="ARBA00022692"/>
    </source>
</evidence>
<keyword evidence="2 5" id="KW-0812">Transmembrane</keyword>
<keyword evidence="3 5" id="KW-1133">Transmembrane helix</keyword>
<evidence type="ECO:0000256" key="5">
    <source>
        <dbReference type="SAM" id="Phobius"/>
    </source>
</evidence>